<dbReference type="PANTHER" id="PTHR12919:SF20">
    <property type="entry name" value="SMALL RIBOSOMAL SUBUNIT PROTEIN BS16M"/>
    <property type="match status" value="1"/>
</dbReference>
<comment type="similarity">
    <text evidence="3">Belongs to the bacterial ribosomal protein bS16 family.</text>
</comment>
<feature type="compositionally biased region" description="Basic and acidic residues" evidence="4">
    <location>
        <begin position="131"/>
        <end position="148"/>
    </location>
</feature>
<evidence type="ECO:0000313" key="6">
    <source>
        <dbReference type="Proteomes" id="UP000286715"/>
    </source>
</evidence>
<dbReference type="Proteomes" id="UP000286715">
    <property type="component" value="Unassembled WGS sequence"/>
</dbReference>
<dbReference type="GO" id="GO:0006412">
    <property type="term" value="P:translation"/>
    <property type="evidence" value="ECO:0007669"/>
    <property type="project" value="UniProtKB-UniRule"/>
</dbReference>
<proteinExistence type="inferred from homology"/>
<evidence type="ECO:0000256" key="4">
    <source>
        <dbReference type="SAM" id="MobiDB-lite"/>
    </source>
</evidence>
<comment type="caution">
    <text evidence="5">The sequence shown here is derived from an EMBL/GenBank/DDBJ whole genome shotgun (WGS) entry which is preliminary data.</text>
</comment>
<evidence type="ECO:0000256" key="3">
    <source>
        <dbReference type="HAMAP-Rule" id="MF_00385"/>
    </source>
</evidence>
<organism evidence="5 6">
    <name type="scientific">Thermaurantimonas aggregans</name>
    <dbReference type="NCBI Taxonomy" id="2173829"/>
    <lineage>
        <taxon>Bacteria</taxon>
        <taxon>Pseudomonadati</taxon>
        <taxon>Bacteroidota</taxon>
        <taxon>Flavobacteriia</taxon>
        <taxon>Flavobacteriales</taxon>
        <taxon>Schleiferiaceae</taxon>
        <taxon>Thermaurantimonas</taxon>
    </lineage>
</organism>
<dbReference type="InterPro" id="IPR023803">
    <property type="entry name" value="Ribosomal_bS16_dom_sf"/>
</dbReference>
<dbReference type="Gene3D" id="3.30.1320.10">
    <property type="match status" value="1"/>
</dbReference>
<dbReference type="InterPro" id="IPR000307">
    <property type="entry name" value="Ribosomal_bS16"/>
</dbReference>
<feature type="region of interest" description="Disordered" evidence="4">
    <location>
        <begin position="131"/>
        <end position="164"/>
    </location>
</feature>
<evidence type="ECO:0000313" key="5">
    <source>
        <dbReference type="EMBL" id="GCD78686.1"/>
    </source>
</evidence>
<dbReference type="OrthoDB" id="9807878at2"/>
<dbReference type="NCBIfam" id="NF011094">
    <property type="entry name" value="PRK14521.1"/>
    <property type="match status" value="1"/>
</dbReference>
<keyword evidence="2 3" id="KW-0687">Ribonucleoprotein</keyword>
<dbReference type="AlphaFoldDB" id="A0A401XNU2"/>
<dbReference type="GO" id="GO:0005737">
    <property type="term" value="C:cytoplasm"/>
    <property type="evidence" value="ECO:0007669"/>
    <property type="project" value="UniProtKB-ARBA"/>
</dbReference>
<dbReference type="RefSeq" id="WP_124398738.1">
    <property type="nucleotide sequence ID" value="NZ_BHZE01000032.1"/>
</dbReference>
<dbReference type="PANTHER" id="PTHR12919">
    <property type="entry name" value="30S RIBOSOMAL PROTEIN S16"/>
    <property type="match status" value="1"/>
</dbReference>
<dbReference type="EMBL" id="BHZE01000032">
    <property type="protein sequence ID" value="GCD78686.1"/>
    <property type="molecule type" value="Genomic_DNA"/>
</dbReference>
<dbReference type="HAMAP" id="MF_00385">
    <property type="entry name" value="Ribosomal_bS16"/>
    <property type="match status" value="1"/>
</dbReference>
<evidence type="ECO:0000256" key="2">
    <source>
        <dbReference type="ARBA" id="ARBA00023274"/>
    </source>
</evidence>
<keyword evidence="6" id="KW-1185">Reference proteome</keyword>
<reference evidence="5 6" key="1">
    <citation type="submission" date="2018-11" db="EMBL/GenBank/DDBJ databases">
        <title>Schleiferia aggregans sp. nov., a moderately thermophilic heterotrophic bacterium isolated from microbial mats at a terrestrial hot spring.</title>
        <authorList>
            <person name="Iino T."/>
            <person name="Ohkuma M."/>
            <person name="Haruta S."/>
        </authorList>
    </citation>
    <scope>NUCLEOTIDE SEQUENCE [LARGE SCALE GENOMIC DNA]</scope>
    <source>
        <strain evidence="5 6">LA</strain>
    </source>
</reference>
<sequence length="164" mass="18656">MAVRLRLQRHGRKGHAFYYIVAADSRSRRDGKFIEKLGTYNPNTDPATVELNFESALRWIQNGAQPTDTVRSILSKEGVLLKNHLLKGVMKGALSEEQAEEKFSKWLEEKAARIQSKKQQLLAKREKARQARIDAERAYNNQRIEKRNTAAAESASENSTTEEA</sequence>
<dbReference type="GO" id="GO:0015935">
    <property type="term" value="C:small ribosomal subunit"/>
    <property type="evidence" value="ECO:0007669"/>
    <property type="project" value="TreeGrafter"/>
</dbReference>
<name>A0A401XNU2_9FLAO</name>
<dbReference type="NCBIfam" id="TIGR00002">
    <property type="entry name" value="S16"/>
    <property type="match status" value="1"/>
</dbReference>
<evidence type="ECO:0000256" key="1">
    <source>
        <dbReference type="ARBA" id="ARBA00022980"/>
    </source>
</evidence>
<feature type="compositionally biased region" description="Low complexity" evidence="4">
    <location>
        <begin position="149"/>
        <end position="164"/>
    </location>
</feature>
<dbReference type="GO" id="GO:0003735">
    <property type="term" value="F:structural constituent of ribosome"/>
    <property type="evidence" value="ECO:0007669"/>
    <property type="project" value="InterPro"/>
</dbReference>
<keyword evidence="1 3" id="KW-0689">Ribosomal protein</keyword>
<gene>
    <name evidence="3 5" type="primary">rpsP</name>
    <name evidence="5" type="ORF">JCM31826_21680</name>
</gene>
<dbReference type="Pfam" id="PF00886">
    <property type="entry name" value="Ribosomal_S16"/>
    <property type="match status" value="1"/>
</dbReference>
<accession>A0A401XNU2</accession>
<protein>
    <recommendedName>
        <fullName evidence="3">Small ribosomal subunit protein bS16</fullName>
    </recommendedName>
</protein>
<dbReference type="SUPFAM" id="SSF54565">
    <property type="entry name" value="Ribosomal protein S16"/>
    <property type="match status" value="1"/>
</dbReference>